<dbReference type="InterPro" id="IPR036866">
    <property type="entry name" value="RibonucZ/Hydroxyglut_hydro"/>
</dbReference>
<dbReference type="InterPro" id="IPR001279">
    <property type="entry name" value="Metallo-B-lactamas"/>
</dbReference>
<dbReference type="SMART" id="SM00849">
    <property type="entry name" value="Lactamase_B"/>
    <property type="match status" value="1"/>
</dbReference>
<keyword evidence="2" id="KW-0378">Hydrolase</keyword>
<evidence type="ECO:0000313" key="2">
    <source>
        <dbReference type="EMBL" id="AND39744.1"/>
    </source>
</evidence>
<reference evidence="2 3" key="1">
    <citation type="submission" date="2016-04" db="EMBL/GenBank/DDBJ databases">
        <title>Complete genome sequence of Bacillus oceanisediminis strain 2691.</title>
        <authorList>
            <person name="Jeong H."/>
            <person name="Kim H.J."/>
            <person name="Lee D.-W."/>
        </authorList>
    </citation>
    <scope>NUCLEOTIDE SEQUENCE [LARGE SCALE GENOMIC DNA]</scope>
    <source>
        <strain evidence="2 3">2691</strain>
    </source>
</reference>
<name>A0A160MAZ4_9BACI</name>
<dbReference type="EMBL" id="CP015506">
    <property type="protein sequence ID" value="AND39744.1"/>
    <property type="molecule type" value="Genomic_DNA"/>
</dbReference>
<protein>
    <submittedName>
        <fullName evidence="2">Zn-dependent hydrolase</fullName>
    </submittedName>
</protein>
<dbReference type="Gene3D" id="3.60.15.10">
    <property type="entry name" value="Ribonuclease Z/Hydroxyacylglutathione hydrolase-like"/>
    <property type="match status" value="1"/>
</dbReference>
<proteinExistence type="predicted"/>
<dbReference type="InterPro" id="IPR050855">
    <property type="entry name" value="NDM-1-like"/>
</dbReference>
<dbReference type="Pfam" id="PF00753">
    <property type="entry name" value="Lactamase_B"/>
    <property type="match status" value="1"/>
</dbReference>
<dbReference type="AlphaFoldDB" id="A0A160MAZ4"/>
<dbReference type="Proteomes" id="UP000077856">
    <property type="component" value="Chromosome"/>
</dbReference>
<dbReference type="PANTHER" id="PTHR42951:SF4">
    <property type="entry name" value="ACYL-COENZYME A THIOESTERASE MBLAC2"/>
    <property type="match status" value="1"/>
</dbReference>
<organism evidence="2 3">
    <name type="scientific">Cytobacillus oceanisediminis 2691</name>
    <dbReference type="NCBI Taxonomy" id="1196031"/>
    <lineage>
        <taxon>Bacteria</taxon>
        <taxon>Bacillati</taxon>
        <taxon>Bacillota</taxon>
        <taxon>Bacilli</taxon>
        <taxon>Bacillales</taxon>
        <taxon>Bacillaceae</taxon>
        <taxon>Cytobacillus</taxon>
    </lineage>
</organism>
<accession>A0A160MAZ4</accession>
<gene>
    <name evidence="2" type="ORF">A361_11535</name>
</gene>
<feature type="domain" description="Metallo-beta-lactamase" evidence="1">
    <location>
        <begin position="23"/>
        <end position="221"/>
    </location>
</feature>
<dbReference type="KEGG" id="bon:A361_11535"/>
<evidence type="ECO:0000313" key="3">
    <source>
        <dbReference type="Proteomes" id="UP000077856"/>
    </source>
</evidence>
<dbReference type="RefSeq" id="WP_019382756.1">
    <property type="nucleotide sequence ID" value="NZ_CP015506.1"/>
</dbReference>
<dbReference type="PANTHER" id="PTHR42951">
    <property type="entry name" value="METALLO-BETA-LACTAMASE DOMAIN-CONTAINING"/>
    <property type="match status" value="1"/>
</dbReference>
<dbReference type="STRING" id="1196031.A361_11535"/>
<dbReference type="eggNOG" id="COG0491">
    <property type="taxonomic scope" value="Bacteria"/>
</dbReference>
<sequence length="292" mass="32955">MQTLEKLKHRVWYQTPVSETDRPILGAVVGDQMTLMIDAGNSEAHAQLFLSELEKLRIPSPRMVVLTHWHWDHIFGLPALDIPSIASNLTKAEMEKLIPYQWTDEALDERVKSGIEIEFCASAIKNEYGNDRSIKVKLPDITFENILEIDLGGVSCQLQRVGGDHSPDSVVVYIKEEKILFLGDAIYANLYASKWNYTADCVLQLLDALEQFDADTYILSHGTAISKAEYQVETAMLRKAARLTEEFEGQMEEMKNAYQSSVNRELNGNELETIQYFANGYELKGPSTGSDI</sequence>
<evidence type="ECO:0000259" key="1">
    <source>
        <dbReference type="SMART" id="SM00849"/>
    </source>
</evidence>
<dbReference type="GO" id="GO:0016787">
    <property type="term" value="F:hydrolase activity"/>
    <property type="evidence" value="ECO:0007669"/>
    <property type="project" value="UniProtKB-KW"/>
</dbReference>
<dbReference type="SUPFAM" id="SSF56281">
    <property type="entry name" value="Metallo-hydrolase/oxidoreductase"/>
    <property type="match status" value="1"/>
</dbReference>